<protein>
    <submittedName>
        <fullName evidence="1">Uncharacterized protein</fullName>
    </submittedName>
</protein>
<dbReference type="Proteomes" id="UP001162162">
    <property type="component" value="Unassembled WGS sequence"/>
</dbReference>
<gene>
    <name evidence="1" type="ORF">NQ318_019704</name>
</gene>
<evidence type="ECO:0000313" key="1">
    <source>
        <dbReference type="EMBL" id="KAJ8958934.1"/>
    </source>
</evidence>
<accession>A0AAV8Z480</accession>
<sequence>MVFHLFRIPAVTDENVPRNCNLNFESLSTLREIPSIEISYLPFVPERYLPFISSHYEVCKLNNETGNVVPDLATDGAWKGGLDTAQRILLQNFNTPTETVFFQEPSSCNRK</sequence>
<reference evidence="1" key="1">
    <citation type="journal article" date="2023" name="Insect Mol. Biol.">
        <title>Genome sequencing provides insights into the evolution of gene families encoding plant cell wall-degrading enzymes in longhorned beetles.</title>
        <authorList>
            <person name="Shin N.R."/>
            <person name="Okamura Y."/>
            <person name="Kirsch R."/>
            <person name="Pauchet Y."/>
        </authorList>
    </citation>
    <scope>NUCLEOTIDE SEQUENCE</scope>
    <source>
        <strain evidence="1">AMC_N1</strain>
    </source>
</reference>
<organism evidence="1 2">
    <name type="scientific">Aromia moschata</name>
    <dbReference type="NCBI Taxonomy" id="1265417"/>
    <lineage>
        <taxon>Eukaryota</taxon>
        <taxon>Metazoa</taxon>
        <taxon>Ecdysozoa</taxon>
        <taxon>Arthropoda</taxon>
        <taxon>Hexapoda</taxon>
        <taxon>Insecta</taxon>
        <taxon>Pterygota</taxon>
        <taxon>Neoptera</taxon>
        <taxon>Endopterygota</taxon>
        <taxon>Coleoptera</taxon>
        <taxon>Polyphaga</taxon>
        <taxon>Cucujiformia</taxon>
        <taxon>Chrysomeloidea</taxon>
        <taxon>Cerambycidae</taxon>
        <taxon>Cerambycinae</taxon>
        <taxon>Callichromatini</taxon>
        <taxon>Aromia</taxon>
    </lineage>
</organism>
<keyword evidence="2" id="KW-1185">Reference proteome</keyword>
<name>A0AAV8Z480_9CUCU</name>
<comment type="caution">
    <text evidence="1">The sequence shown here is derived from an EMBL/GenBank/DDBJ whole genome shotgun (WGS) entry which is preliminary data.</text>
</comment>
<dbReference type="AlphaFoldDB" id="A0AAV8Z480"/>
<evidence type="ECO:0000313" key="2">
    <source>
        <dbReference type="Proteomes" id="UP001162162"/>
    </source>
</evidence>
<proteinExistence type="predicted"/>
<dbReference type="EMBL" id="JAPWTK010000015">
    <property type="protein sequence ID" value="KAJ8958934.1"/>
    <property type="molecule type" value="Genomic_DNA"/>
</dbReference>